<dbReference type="RefSeq" id="WP_396640406.1">
    <property type="nucleotide sequence ID" value="NZ_JBIQWL010000002.1"/>
</dbReference>
<reference evidence="2 3" key="1">
    <citation type="submission" date="2024-09" db="EMBL/GenBank/DDBJ databases">
        <authorList>
            <person name="Pan X."/>
        </authorList>
    </citation>
    <scope>NUCLEOTIDE SEQUENCE [LARGE SCALE GENOMIC DNA]</scope>
    <source>
        <strain evidence="2 3">B2969</strain>
    </source>
</reference>
<organism evidence="2 3">
    <name type="scientific">Microbacterium alkaliflavum</name>
    <dbReference type="NCBI Taxonomy" id="3248839"/>
    <lineage>
        <taxon>Bacteria</taxon>
        <taxon>Bacillati</taxon>
        <taxon>Actinomycetota</taxon>
        <taxon>Actinomycetes</taxon>
        <taxon>Micrococcales</taxon>
        <taxon>Microbacteriaceae</taxon>
        <taxon>Microbacterium</taxon>
    </lineage>
</organism>
<dbReference type="CDD" id="cd00085">
    <property type="entry name" value="HNHc"/>
    <property type="match status" value="1"/>
</dbReference>
<protein>
    <submittedName>
        <fullName evidence="2">HNH endonuclease signature motif containing protein</fullName>
    </submittedName>
</protein>
<feature type="compositionally biased region" description="Basic and acidic residues" evidence="1">
    <location>
        <begin position="260"/>
        <end position="270"/>
    </location>
</feature>
<dbReference type="Gene3D" id="1.10.30.50">
    <property type="match status" value="1"/>
</dbReference>
<keyword evidence="2" id="KW-0540">Nuclease</keyword>
<dbReference type="EMBL" id="JBIQWL010000002">
    <property type="protein sequence ID" value="MFH8250470.1"/>
    <property type="molecule type" value="Genomic_DNA"/>
</dbReference>
<evidence type="ECO:0000313" key="3">
    <source>
        <dbReference type="Proteomes" id="UP001610861"/>
    </source>
</evidence>
<dbReference type="Proteomes" id="UP001610861">
    <property type="component" value="Unassembled WGS sequence"/>
</dbReference>
<evidence type="ECO:0000256" key="1">
    <source>
        <dbReference type="SAM" id="MobiDB-lite"/>
    </source>
</evidence>
<comment type="caution">
    <text evidence="2">The sequence shown here is derived from an EMBL/GenBank/DDBJ whole genome shotgun (WGS) entry which is preliminary data.</text>
</comment>
<feature type="region of interest" description="Disordered" evidence="1">
    <location>
        <begin position="242"/>
        <end position="305"/>
    </location>
</feature>
<accession>A0ABW7Q6W2</accession>
<name>A0ABW7Q6W2_9MICO</name>
<proteinExistence type="predicted"/>
<feature type="compositionally biased region" description="Acidic residues" evidence="1">
    <location>
        <begin position="293"/>
        <end position="305"/>
    </location>
</feature>
<keyword evidence="2" id="KW-0255">Endonuclease</keyword>
<feature type="compositionally biased region" description="Basic and acidic residues" evidence="1">
    <location>
        <begin position="277"/>
        <end position="288"/>
    </location>
</feature>
<dbReference type="GO" id="GO:0004519">
    <property type="term" value="F:endonuclease activity"/>
    <property type="evidence" value="ECO:0007669"/>
    <property type="project" value="UniProtKB-KW"/>
</dbReference>
<dbReference type="InterPro" id="IPR003615">
    <property type="entry name" value="HNH_nuc"/>
</dbReference>
<evidence type="ECO:0000313" key="2">
    <source>
        <dbReference type="EMBL" id="MFH8250470.1"/>
    </source>
</evidence>
<keyword evidence="2" id="KW-0378">Hydrolase</keyword>
<sequence length="305" mass="32905">MDLGEGMSDLIATLPTVLAHAVYDRLTAQGLAIGDARRNADDEDEVLASDERTLDQIRADILADTLLTAAPDADPTRTDDGPGLLGAIRARVQVVVPALTLLGVDEGPADLVGRSPIDAETARALLGSTRHPIERILTDPVSGSVIEVDTYERPASLDRFLRGRDQRCRFPGCRLPAVRCEVDHSHDAALGGRTARCNLGHLCQRHHSMKQFTPWQVRQLEGGVMEWTSPLGLVYIDRPPIPVSFRPDADSGQDDSGQDDPGHGDPAQERSEEDDAGQDHAGQERPESAIDTSECDTGGEDDAPF</sequence>
<keyword evidence="3" id="KW-1185">Reference proteome</keyword>
<gene>
    <name evidence="2" type="ORF">ACH3VR_08920</name>
</gene>